<protein>
    <recommendedName>
        <fullName evidence="4">S-layer protein</fullName>
    </recommendedName>
</protein>
<dbReference type="Proteomes" id="UP001054846">
    <property type="component" value="Chromosome"/>
</dbReference>
<keyword evidence="1" id="KW-0732">Signal</keyword>
<sequence length="81" mass="8531">MPSAALLIALAALPPGAAAQQPPRLPTEAQIDRACATGAADTLPNPFRDVPSGHWAYRAVLNLHYCGAARAARERLPMRSS</sequence>
<proteinExistence type="predicted"/>
<evidence type="ECO:0000256" key="1">
    <source>
        <dbReference type="SAM" id="SignalP"/>
    </source>
</evidence>
<organism evidence="2 3">
    <name type="scientific">Gloeobacter morelensis MG652769</name>
    <dbReference type="NCBI Taxonomy" id="2781736"/>
    <lineage>
        <taxon>Bacteria</taxon>
        <taxon>Bacillati</taxon>
        <taxon>Cyanobacteriota</taxon>
        <taxon>Cyanophyceae</taxon>
        <taxon>Gloeobacterales</taxon>
        <taxon>Gloeobacteraceae</taxon>
        <taxon>Gloeobacter</taxon>
        <taxon>Gloeobacter morelensis</taxon>
    </lineage>
</organism>
<accession>A0ABY3PTJ9</accession>
<feature type="chain" id="PRO_5046918369" description="S-layer protein" evidence="1">
    <location>
        <begin position="20"/>
        <end position="81"/>
    </location>
</feature>
<gene>
    <name evidence="2" type="ORF">ISF26_21155</name>
</gene>
<evidence type="ECO:0008006" key="4">
    <source>
        <dbReference type="Google" id="ProtNLM"/>
    </source>
</evidence>
<feature type="signal peptide" evidence="1">
    <location>
        <begin position="1"/>
        <end position="19"/>
    </location>
</feature>
<reference evidence="2 3" key="1">
    <citation type="journal article" date="2021" name="Genome Biol. Evol.">
        <title>Complete Genome Sequencing of a Novel Gloeobacter Species from a Waterfall Cave in Mexico.</title>
        <authorList>
            <person name="Saw J.H."/>
            <person name="Cardona T."/>
            <person name="Montejano G."/>
        </authorList>
    </citation>
    <scope>NUCLEOTIDE SEQUENCE [LARGE SCALE GENOMIC DNA]</scope>
    <source>
        <strain evidence="2">MG652769</strain>
    </source>
</reference>
<keyword evidence="3" id="KW-1185">Reference proteome</keyword>
<evidence type="ECO:0000313" key="2">
    <source>
        <dbReference type="EMBL" id="UFP97082.1"/>
    </source>
</evidence>
<dbReference type="EMBL" id="CP063845">
    <property type="protein sequence ID" value="UFP97082.1"/>
    <property type="molecule type" value="Genomic_DNA"/>
</dbReference>
<evidence type="ECO:0000313" key="3">
    <source>
        <dbReference type="Proteomes" id="UP001054846"/>
    </source>
</evidence>
<name>A0ABY3PTJ9_9CYAN</name>